<proteinExistence type="predicted"/>
<sequence length="68" mass="7647">METVIKWFPAACFFLLVLVMLFITAHVGMWMWPGMIKTWHGVAYVVTHPAEVVVGLLIAFCLLANALK</sequence>
<name>A0A1F7VCG4_9BACT</name>
<keyword evidence="1" id="KW-0472">Membrane</keyword>
<keyword evidence="1" id="KW-1133">Transmembrane helix</keyword>
<dbReference type="AlphaFoldDB" id="A0A1F7VCG4"/>
<gene>
    <name evidence="2" type="ORF">A3I41_00525</name>
</gene>
<dbReference type="EMBL" id="MGEQ01000001">
    <property type="protein sequence ID" value="OGL88199.1"/>
    <property type="molecule type" value="Genomic_DNA"/>
</dbReference>
<evidence type="ECO:0000256" key="1">
    <source>
        <dbReference type="SAM" id="Phobius"/>
    </source>
</evidence>
<protein>
    <submittedName>
        <fullName evidence="2">Uncharacterized protein</fullName>
    </submittedName>
</protein>
<evidence type="ECO:0000313" key="2">
    <source>
        <dbReference type="EMBL" id="OGL88199.1"/>
    </source>
</evidence>
<feature type="transmembrane region" description="Helical" evidence="1">
    <location>
        <begin position="44"/>
        <end position="67"/>
    </location>
</feature>
<organism evidence="2 3">
    <name type="scientific">Candidatus Uhrbacteria bacterium RIFCSPLOWO2_02_FULL_48_18</name>
    <dbReference type="NCBI Taxonomy" id="1802408"/>
    <lineage>
        <taxon>Bacteria</taxon>
        <taxon>Candidatus Uhriibacteriota</taxon>
    </lineage>
</organism>
<feature type="transmembrane region" description="Helical" evidence="1">
    <location>
        <begin position="7"/>
        <end position="32"/>
    </location>
</feature>
<dbReference type="Proteomes" id="UP000176593">
    <property type="component" value="Unassembled WGS sequence"/>
</dbReference>
<accession>A0A1F7VCG4</accession>
<reference evidence="2 3" key="1">
    <citation type="journal article" date="2016" name="Nat. Commun.">
        <title>Thousands of microbial genomes shed light on interconnected biogeochemical processes in an aquifer system.</title>
        <authorList>
            <person name="Anantharaman K."/>
            <person name="Brown C.T."/>
            <person name="Hug L.A."/>
            <person name="Sharon I."/>
            <person name="Castelle C.J."/>
            <person name="Probst A.J."/>
            <person name="Thomas B.C."/>
            <person name="Singh A."/>
            <person name="Wilkins M.J."/>
            <person name="Karaoz U."/>
            <person name="Brodie E.L."/>
            <person name="Williams K.H."/>
            <person name="Hubbard S.S."/>
            <person name="Banfield J.F."/>
        </authorList>
    </citation>
    <scope>NUCLEOTIDE SEQUENCE [LARGE SCALE GENOMIC DNA]</scope>
</reference>
<keyword evidence="1" id="KW-0812">Transmembrane</keyword>
<evidence type="ECO:0000313" key="3">
    <source>
        <dbReference type="Proteomes" id="UP000176593"/>
    </source>
</evidence>
<comment type="caution">
    <text evidence="2">The sequence shown here is derived from an EMBL/GenBank/DDBJ whole genome shotgun (WGS) entry which is preliminary data.</text>
</comment>